<gene>
    <name evidence="1" type="ORF">ATANTOWER_001772</name>
</gene>
<evidence type="ECO:0000313" key="1">
    <source>
        <dbReference type="EMBL" id="MED6232739.1"/>
    </source>
</evidence>
<evidence type="ECO:0000313" key="2">
    <source>
        <dbReference type="Proteomes" id="UP001345963"/>
    </source>
</evidence>
<organism evidence="1 2">
    <name type="scientific">Ataeniobius toweri</name>
    <dbReference type="NCBI Taxonomy" id="208326"/>
    <lineage>
        <taxon>Eukaryota</taxon>
        <taxon>Metazoa</taxon>
        <taxon>Chordata</taxon>
        <taxon>Craniata</taxon>
        <taxon>Vertebrata</taxon>
        <taxon>Euteleostomi</taxon>
        <taxon>Actinopterygii</taxon>
        <taxon>Neopterygii</taxon>
        <taxon>Teleostei</taxon>
        <taxon>Neoteleostei</taxon>
        <taxon>Acanthomorphata</taxon>
        <taxon>Ovalentaria</taxon>
        <taxon>Atherinomorphae</taxon>
        <taxon>Cyprinodontiformes</taxon>
        <taxon>Goodeidae</taxon>
        <taxon>Ataeniobius</taxon>
    </lineage>
</organism>
<sequence length="99" mass="11520">MVVAASCGGDVSLNIQTKYRAILYINLFQAAKQLRLTFQQDHTEYTARATMEWFRTKHIYVGMAQSKFRPRSSSHKCSPVSMRLSYFMNGQKRKPLLRK</sequence>
<comment type="caution">
    <text evidence="1">The sequence shown here is derived from an EMBL/GenBank/DDBJ whole genome shotgun (WGS) entry which is preliminary data.</text>
</comment>
<dbReference type="EMBL" id="JAHUTI010001180">
    <property type="protein sequence ID" value="MED6232739.1"/>
    <property type="molecule type" value="Genomic_DNA"/>
</dbReference>
<reference evidence="1 2" key="1">
    <citation type="submission" date="2021-07" db="EMBL/GenBank/DDBJ databases">
        <authorList>
            <person name="Palmer J.M."/>
        </authorList>
    </citation>
    <scope>NUCLEOTIDE SEQUENCE [LARGE SCALE GENOMIC DNA]</scope>
    <source>
        <strain evidence="1 2">AT_MEX2019</strain>
        <tissue evidence="1">Muscle</tissue>
    </source>
</reference>
<dbReference type="Proteomes" id="UP001345963">
    <property type="component" value="Unassembled WGS sequence"/>
</dbReference>
<protein>
    <submittedName>
        <fullName evidence="1">Uncharacterized protein</fullName>
    </submittedName>
</protein>
<accession>A0ABU7A4P6</accession>
<keyword evidence="2" id="KW-1185">Reference proteome</keyword>
<proteinExistence type="predicted"/>
<name>A0ABU7A4P6_9TELE</name>